<comment type="caution">
    <text evidence="1">The sequence shown here is derived from an EMBL/GenBank/DDBJ whole genome shotgun (WGS) entry which is preliminary data.</text>
</comment>
<organism evidence="1 2">
    <name type="scientific">Mesorhabditis spiculigera</name>
    <dbReference type="NCBI Taxonomy" id="96644"/>
    <lineage>
        <taxon>Eukaryota</taxon>
        <taxon>Metazoa</taxon>
        <taxon>Ecdysozoa</taxon>
        <taxon>Nematoda</taxon>
        <taxon>Chromadorea</taxon>
        <taxon>Rhabditida</taxon>
        <taxon>Rhabditina</taxon>
        <taxon>Rhabditomorpha</taxon>
        <taxon>Rhabditoidea</taxon>
        <taxon>Rhabditidae</taxon>
        <taxon>Mesorhabditinae</taxon>
        <taxon>Mesorhabditis</taxon>
    </lineage>
</organism>
<dbReference type="AlphaFoldDB" id="A0AA36GEL3"/>
<feature type="non-terminal residue" evidence="1">
    <location>
        <position position="1"/>
    </location>
</feature>
<protein>
    <submittedName>
        <fullName evidence="1">Uncharacterized protein</fullName>
    </submittedName>
</protein>
<dbReference type="EMBL" id="CATQJA010002706">
    <property type="protein sequence ID" value="CAJ0585528.1"/>
    <property type="molecule type" value="Genomic_DNA"/>
</dbReference>
<accession>A0AA36GEL3</accession>
<proteinExistence type="predicted"/>
<gene>
    <name evidence="1" type="ORF">MSPICULIGERA_LOCUS23546</name>
</gene>
<keyword evidence="2" id="KW-1185">Reference proteome</keyword>
<evidence type="ECO:0000313" key="1">
    <source>
        <dbReference type="EMBL" id="CAJ0585528.1"/>
    </source>
</evidence>
<dbReference type="Proteomes" id="UP001177023">
    <property type="component" value="Unassembled WGS sequence"/>
</dbReference>
<name>A0AA36GEL3_9BILA</name>
<evidence type="ECO:0000313" key="2">
    <source>
        <dbReference type="Proteomes" id="UP001177023"/>
    </source>
</evidence>
<reference evidence="1" key="1">
    <citation type="submission" date="2023-06" db="EMBL/GenBank/DDBJ databases">
        <authorList>
            <person name="Delattre M."/>
        </authorList>
    </citation>
    <scope>NUCLEOTIDE SEQUENCE</scope>
    <source>
        <strain evidence="1">AF72</strain>
    </source>
</reference>
<sequence length="172" mass="19900">MFKTLKPENAYTKYPIHCQRVFDGIKGSLAIHIVEELEMDMLKGWRVKRLGFGYDDDGGLLQKFLMDYIDEWMACEREVEALWIRPEWHLPLDGSLYLGTVPYDLRADFQNTINKYALTIDAEGIVRGQLTRKKDGKVLKMRARETDIILQAPGANMCFLLDEDSHLVAPEF</sequence>